<accession>A0ABQ2URC2</accession>
<organism evidence="1 2">
    <name type="scientific">Lentzea flava</name>
    <dbReference type="NCBI Taxonomy" id="103732"/>
    <lineage>
        <taxon>Bacteria</taxon>
        <taxon>Bacillati</taxon>
        <taxon>Actinomycetota</taxon>
        <taxon>Actinomycetes</taxon>
        <taxon>Pseudonocardiales</taxon>
        <taxon>Pseudonocardiaceae</taxon>
        <taxon>Lentzea</taxon>
    </lineage>
</organism>
<reference evidence="2" key="1">
    <citation type="journal article" date="2019" name="Int. J. Syst. Evol. Microbiol.">
        <title>The Global Catalogue of Microorganisms (GCM) 10K type strain sequencing project: providing services to taxonomists for standard genome sequencing and annotation.</title>
        <authorList>
            <consortium name="The Broad Institute Genomics Platform"/>
            <consortium name="The Broad Institute Genome Sequencing Center for Infectious Disease"/>
            <person name="Wu L."/>
            <person name="Ma J."/>
        </authorList>
    </citation>
    <scope>NUCLEOTIDE SEQUENCE [LARGE SCALE GENOMIC DNA]</scope>
    <source>
        <strain evidence="2">JCM 3296</strain>
    </source>
</reference>
<comment type="caution">
    <text evidence="1">The sequence shown here is derived from an EMBL/GenBank/DDBJ whole genome shotgun (WGS) entry which is preliminary data.</text>
</comment>
<proteinExistence type="predicted"/>
<gene>
    <name evidence="1" type="ORF">GCM10010178_48470</name>
</gene>
<sequence>MLVVGSADDDGVALHERLVPRLRCEHRLVVVNGANGRFEHPDVLDTVARMARYWFTGHLTSSARPSA</sequence>
<dbReference type="InterPro" id="IPR029058">
    <property type="entry name" value="AB_hydrolase_fold"/>
</dbReference>
<dbReference type="Proteomes" id="UP000649573">
    <property type="component" value="Unassembled WGS sequence"/>
</dbReference>
<dbReference type="Gene3D" id="3.40.50.1820">
    <property type="entry name" value="alpha/beta hydrolase"/>
    <property type="match status" value="1"/>
</dbReference>
<evidence type="ECO:0000313" key="2">
    <source>
        <dbReference type="Proteomes" id="UP000649573"/>
    </source>
</evidence>
<protein>
    <submittedName>
        <fullName evidence="1">Uncharacterized protein</fullName>
    </submittedName>
</protein>
<evidence type="ECO:0000313" key="1">
    <source>
        <dbReference type="EMBL" id="GGU50067.1"/>
    </source>
</evidence>
<keyword evidence="2" id="KW-1185">Reference proteome</keyword>
<dbReference type="EMBL" id="BMRE01000022">
    <property type="protein sequence ID" value="GGU50067.1"/>
    <property type="molecule type" value="Genomic_DNA"/>
</dbReference>
<name>A0ABQ2URC2_9PSEU</name>